<sequence length="245" mass="27485">MIRTVDTDVVVIALSSIHRLPLINELWIHLKAGKKHTFLPVYEMAATLGPAKSLAMIGLHAFTGNDNVSSFYKIGKSTALISLERITGSVDAFIALCNGKVEEARVSLVNFVIDLYSRTKTYQTLTECRKELFSAFDRPIECIPPTEDSLMLHMRRAAYIAVTWFQSLQAWQDLPSPSDFGWKRTPNGSWEVVWRLRDVASKSCAALIRCKCKTPCRGNCSCKKDSRGLECTVLCRCNCDKKSVK</sequence>
<proteinExistence type="predicted"/>
<reference evidence="1" key="1">
    <citation type="submission" date="2021-07" db="EMBL/GenBank/DDBJ databases">
        <authorList>
            <person name="Catto M.A."/>
            <person name="Jacobson A."/>
            <person name="Kennedy G."/>
            <person name="Labadie P."/>
            <person name="Hunt B.G."/>
            <person name="Srinivasan R."/>
        </authorList>
    </citation>
    <scope>NUCLEOTIDE SEQUENCE</scope>
    <source>
        <strain evidence="1">PL_HMW_Pooled</strain>
        <tissue evidence="1">Head</tissue>
    </source>
</reference>
<comment type="caution">
    <text evidence="1">The sequence shown here is derived from an EMBL/GenBank/DDBJ whole genome shotgun (WGS) entry which is preliminary data.</text>
</comment>
<evidence type="ECO:0000313" key="1">
    <source>
        <dbReference type="EMBL" id="KAK3910018.1"/>
    </source>
</evidence>
<organism evidence="1 2">
    <name type="scientific">Frankliniella fusca</name>
    <dbReference type="NCBI Taxonomy" id="407009"/>
    <lineage>
        <taxon>Eukaryota</taxon>
        <taxon>Metazoa</taxon>
        <taxon>Ecdysozoa</taxon>
        <taxon>Arthropoda</taxon>
        <taxon>Hexapoda</taxon>
        <taxon>Insecta</taxon>
        <taxon>Pterygota</taxon>
        <taxon>Neoptera</taxon>
        <taxon>Paraneoptera</taxon>
        <taxon>Thysanoptera</taxon>
        <taxon>Terebrantia</taxon>
        <taxon>Thripoidea</taxon>
        <taxon>Thripidae</taxon>
        <taxon>Frankliniella</taxon>
    </lineage>
</organism>
<dbReference type="GO" id="GO:0003677">
    <property type="term" value="F:DNA binding"/>
    <property type="evidence" value="ECO:0007669"/>
    <property type="project" value="UniProtKB-KW"/>
</dbReference>
<dbReference type="EMBL" id="JAHWGI010000137">
    <property type="protein sequence ID" value="KAK3910018.1"/>
    <property type="molecule type" value="Genomic_DNA"/>
</dbReference>
<protein>
    <submittedName>
        <fullName evidence="1">Homeobox protein SMOX-5</fullName>
    </submittedName>
</protein>
<reference evidence="1" key="2">
    <citation type="journal article" date="2023" name="BMC Genomics">
        <title>Pest status, molecular evolution, and epigenetic factors derived from the genome assembly of Frankliniella fusca, a thysanopteran phytovirus vector.</title>
        <authorList>
            <person name="Catto M.A."/>
            <person name="Labadie P.E."/>
            <person name="Jacobson A.L."/>
            <person name="Kennedy G.G."/>
            <person name="Srinivasan R."/>
            <person name="Hunt B.G."/>
        </authorList>
    </citation>
    <scope>NUCLEOTIDE SEQUENCE</scope>
    <source>
        <strain evidence="1">PL_HMW_Pooled</strain>
    </source>
</reference>
<keyword evidence="2" id="KW-1185">Reference proteome</keyword>
<dbReference type="PANTHER" id="PTHR46704">
    <property type="entry name" value="CXC DOMAIN-CONTAINING PROTEIN-RELATED"/>
    <property type="match status" value="1"/>
</dbReference>
<dbReference type="PANTHER" id="PTHR46704:SF9">
    <property type="entry name" value="BHLH DOMAIN-CONTAINING PROTEIN"/>
    <property type="match status" value="1"/>
</dbReference>
<accession>A0AAE1GWC7</accession>
<name>A0AAE1GWC7_9NEOP</name>
<evidence type="ECO:0000313" key="2">
    <source>
        <dbReference type="Proteomes" id="UP001219518"/>
    </source>
</evidence>
<keyword evidence="1" id="KW-0238">DNA-binding</keyword>
<dbReference type="Proteomes" id="UP001219518">
    <property type="component" value="Unassembled WGS sequence"/>
</dbReference>
<gene>
    <name evidence="1" type="ORF">KUF71_020027</name>
</gene>
<keyword evidence="1" id="KW-0371">Homeobox</keyword>
<dbReference type="AlphaFoldDB" id="A0AAE1GWC7"/>